<feature type="transmembrane region" description="Helical" evidence="1">
    <location>
        <begin position="114"/>
        <end position="134"/>
    </location>
</feature>
<feature type="transmembrane region" description="Helical" evidence="1">
    <location>
        <begin position="12"/>
        <end position="34"/>
    </location>
</feature>
<dbReference type="Proteomes" id="UP000430634">
    <property type="component" value="Unassembled WGS sequence"/>
</dbReference>
<feature type="domain" description="Peptidase M56" evidence="2">
    <location>
        <begin position="41"/>
        <end position="260"/>
    </location>
</feature>
<evidence type="ECO:0000256" key="1">
    <source>
        <dbReference type="SAM" id="Phobius"/>
    </source>
</evidence>
<evidence type="ECO:0000313" key="4">
    <source>
        <dbReference type="Proteomes" id="UP000430634"/>
    </source>
</evidence>
<protein>
    <submittedName>
        <fullName evidence="3">Peptidase M56</fullName>
    </submittedName>
</protein>
<name>A0A6I3T616_9BURK</name>
<accession>A0A6I3T616</accession>
<evidence type="ECO:0000313" key="3">
    <source>
        <dbReference type="EMBL" id="MTV56206.1"/>
    </source>
</evidence>
<dbReference type="CDD" id="cd07341">
    <property type="entry name" value="M56_BlaR1_MecR1_like"/>
    <property type="match status" value="1"/>
</dbReference>
<keyword evidence="1" id="KW-0812">Transmembrane</keyword>
<feature type="transmembrane region" description="Helical" evidence="1">
    <location>
        <begin position="46"/>
        <end position="69"/>
    </location>
</feature>
<reference evidence="3 4" key="1">
    <citation type="submission" date="2019-11" db="EMBL/GenBank/DDBJ databases">
        <title>Type strains purchased from KCTC, JCM and DSMZ.</title>
        <authorList>
            <person name="Lu H."/>
        </authorList>
    </citation>
    <scope>NUCLEOTIDE SEQUENCE [LARGE SCALE GENOMIC DNA]</scope>
    <source>
        <strain evidence="3 4">KCTC 52429</strain>
    </source>
</reference>
<dbReference type="PANTHER" id="PTHR34978:SF3">
    <property type="entry name" value="SLR0241 PROTEIN"/>
    <property type="match status" value="1"/>
</dbReference>
<sequence length="374" mass="40550">MTDLLDTLTGAIGWSLLHFLWQGLLIGWAAALALHLLRNRSAQARYAVACGALLLCAALPLGSIAWRVAAQLDGHAMPVPVDPLLVVVGATVDGIGAADADDMTSLEYMLRRQLPWLVLLWAGGAALMTLRLSLGLQWVRQRTLAGHYRLDAAWQARLDAMARRFGIRRPVRLGVSGEDLEGPMTAGCWRPIVLLPASLVTGMPPDLLEALLAHELAHIRRHDYFVNLVQSAIEILLFYHPTVWRLSQRIRIEREQVADDLAAGMLGEPRRLARALAELDKFQFSTSHFAPAAHGGDLMSRIKRLLRPSAQPLGWKMAAPLLGLCTACFMLYAHARPADPAPAGTSLGTPAAVKAQAAQAERAAARAERAAAQA</sequence>
<dbReference type="Gene3D" id="3.30.2010.10">
    <property type="entry name" value="Metalloproteases ('zincins'), catalytic domain"/>
    <property type="match status" value="1"/>
</dbReference>
<dbReference type="RefSeq" id="WP_170300256.1">
    <property type="nucleotide sequence ID" value="NZ_WNKZ01000140.1"/>
</dbReference>
<keyword evidence="1" id="KW-0472">Membrane</keyword>
<comment type="caution">
    <text evidence="3">The sequence shown here is derived from an EMBL/GenBank/DDBJ whole genome shotgun (WGS) entry which is preliminary data.</text>
</comment>
<proteinExistence type="predicted"/>
<dbReference type="EMBL" id="WNKZ01000140">
    <property type="protein sequence ID" value="MTV56206.1"/>
    <property type="molecule type" value="Genomic_DNA"/>
</dbReference>
<dbReference type="InterPro" id="IPR008756">
    <property type="entry name" value="Peptidase_M56"/>
</dbReference>
<organism evidence="3 4">
    <name type="scientific">Pseudoduganella buxea</name>
    <dbReference type="NCBI Taxonomy" id="1949069"/>
    <lineage>
        <taxon>Bacteria</taxon>
        <taxon>Pseudomonadati</taxon>
        <taxon>Pseudomonadota</taxon>
        <taxon>Betaproteobacteria</taxon>
        <taxon>Burkholderiales</taxon>
        <taxon>Oxalobacteraceae</taxon>
        <taxon>Telluria group</taxon>
        <taxon>Pseudoduganella</taxon>
    </lineage>
</organism>
<feature type="non-terminal residue" evidence="3">
    <location>
        <position position="374"/>
    </location>
</feature>
<gene>
    <name evidence="3" type="ORF">GM672_26115</name>
</gene>
<dbReference type="Pfam" id="PF05569">
    <property type="entry name" value="Peptidase_M56"/>
    <property type="match status" value="1"/>
</dbReference>
<feature type="transmembrane region" description="Helical" evidence="1">
    <location>
        <begin position="313"/>
        <end position="333"/>
    </location>
</feature>
<dbReference type="AlphaFoldDB" id="A0A6I3T616"/>
<dbReference type="InterPro" id="IPR052173">
    <property type="entry name" value="Beta-lactam_resp_regulator"/>
</dbReference>
<keyword evidence="1" id="KW-1133">Transmembrane helix</keyword>
<dbReference type="PANTHER" id="PTHR34978">
    <property type="entry name" value="POSSIBLE SENSOR-TRANSDUCER PROTEIN BLAR"/>
    <property type="match status" value="1"/>
</dbReference>
<evidence type="ECO:0000259" key="2">
    <source>
        <dbReference type="Pfam" id="PF05569"/>
    </source>
</evidence>